<dbReference type="SMART" id="SM00020">
    <property type="entry name" value="Tryp_SPc"/>
    <property type="match status" value="1"/>
</dbReference>
<keyword evidence="5" id="KW-0812">Transmembrane</keyword>
<dbReference type="GO" id="GO:0004252">
    <property type="term" value="F:serine-type endopeptidase activity"/>
    <property type="evidence" value="ECO:0007669"/>
    <property type="project" value="InterPro"/>
</dbReference>
<dbReference type="EnsemblMetazoa" id="XM_014390147.2">
    <property type="protein sequence ID" value="XP_014245633.1"/>
    <property type="gene ID" value="LOC106664445"/>
</dbReference>
<name>A0A8I6TF56_CIMLE</name>
<keyword evidence="4" id="KW-1015">Disulfide bond</keyword>
<dbReference type="InterPro" id="IPR050430">
    <property type="entry name" value="Peptidase_S1"/>
</dbReference>
<keyword evidence="5" id="KW-1133">Transmembrane helix</keyword>
<dbReference type="GeneID" id="106664445"/>
<evidence type="ECO:0000313" key="7">
    <source>
        <dbReference type="EnsemblMetazoa" id="XP_014245633.1"/>
    </source>
</evidence>
<dbReference type="InterPro" id="IPR001254">
    <property type="entry name" value="Trypsin_dom"/>
</dbReference>
<reference evidence="7" key="1">
    <citation type="submission" date="2022-01" db="UniProtKB">
        <authorList>
            <consortium name="EnsemblMetazoa"/>
        </authorList>
    </citation>
    <scope>IDENTIFICATION</scope>
</reference>
<dbReference type="Pfam" id="PF00089">
    <property type="entry name" value="Trypsin"/>
    <property type="match status" value="1"/>
</dbReference>
<feature type="transmembrane region" description="Helical" evidence="5">
    <location>
        <begin position="290"/>
        <end position="309"/>
    </location>
</feature>
<feature type="domain" description="Peptidase S1" evidence="6">
    <location>
        <begin position="46"/>
        <end position="286"/>
    </location>
</feature>
<dbReference type="RefSeq" id="XP_014245633.1">
    <property type="nucleotide sequence ID" value="XM_014390147.2"/>
</dbReference>
<dbReference type="KEGG" id="clec:106664445"/>
<dbReference type="SUPFAM" id="SSF50494">
    <property type="entry name" value="Trypsin-like serine proteases"/>
    <property type="match status" value="1"/>
</dbReference>
<keyword evidence="1" id="KW-0645">Protease</keyword>
<dbReference type="InterPro" id="IPR009003">
    <property type="entry name" value="Peptidase_S1_PA"/>
</dbReference>
<keyword evidence="2" id="KW-0378">Hydrolase</keyword>
<dbReference type="AlphaFoldDB" id="A0A8I6TF56"/>
<evidence type="ECO:0000256" key="5">
    <source>
        <dbReference type="SAM" id="Phobius"/>
    </source>
</evidence>
<keyword evidence="5" id="KW-0472">Membrane</keyword>
<dbReference type="Gene3D" id="2.40.10.10">
    <property type="entry name" value="Trypsin-like serine proteases"/>
    <property type="match status" value="1"/>
</dbReference>
<dbReference type="GO" id="GO:0006508">
    <property type="term" value="P:proteolysis"/>
    <property type="evidence" value="ECO:0007669"/>
    <property type="project" value="UniProtKB-KW"/>
</dbReference>
<dbReference type="PANTHER" id="PTHR24276">
    <property type="entry name" value="POLYSERASE-RELATED"/>
    <property type="match status" value="1"/>
</dbReference>
<sequence>MFTNFFPRQLSCSSRKLAVFFRLCSWILFLLLVCSVIGEKKQESKIIGGRRAQEGEFPYVVCIRGQFLCGGVLLDLKSVLTATRCFYRANAVVTLSKVQVVAGTINLRDSIAQTIGVSSFFPHVNFTAEKTNTSYHTVHDIGIARLLYSFEENPNLKPYSIFPFHSAEEMEASFRETQKAGSRCWTMGFGLKGTRKLAYFLQVIEITMLPDEECEGFSTNSSDSVICAKSAEPGKARPAGGDFGNPLVCGRRYFGVTREVVLVTDTTTIVFTPIWPYLSFFNLNLISSGTVPSLTVFWCLTGFLILDIISQL</sequence>
<organism evidence="7 8">
    <name type="scientific">Cimex lectularius</name>
    <name type="common">Bed bug</name>
    <name type="synonym">Acanthia lectularia</name>
    <dbReference type="NCBI Taxonomy" id="79782"/>
    <lineage>
        <taxon>Eukaryota</taxon>
        <taxon>Metazoa</taxon>
        <taxon>Ecdysozoa</taxon>
        <taxon>Arthropoda</taxon>
        <taxon>Hexapoda</taxon>
        <taxon>Insecta</taxon>
        <taxon>Pterygota</taxon>
        <taxon>Neoptera</taxon>
        <taxon>Paraneoptera</taxon>
        <taxon>Hemiptera</taxon>
        <taxon>Heteroptera</taxon>
        <taxon>Panheteroptera</taxon>
        <taxon>Cimicomorpha</taxon>
        <taxon>Cimicidae</taxon>
        <taxon>Cimex</taxon>
    </lineage>
</organism>
<evidence type="ECO:0000256" key="4">
    <source>
        <dbReference type="ARBA" id="ARBA00023157"/>
    </source>
</evidence>
<proteinExistence type="predicted"/>
<dbReference type="OrthoDB" id="6755574at2759"/>
<protein>
    <recommendedName>
        <fullName evidence="6">Peptidase S1 domain-containing protein</fullName>
    </recommendedName>
</protein>
<evidence type="ECO:0000256" key="1">
    <source>
        <dbReference type="ARBA" id="ARBA00022670"/>
    </source>
</evidence>
<accession>A0A8I6TF56</accession>
<keyword evidence="8" id="KW-1185">Reference proteome</keyword>
<dbReference type="PROSITE" id="PS50240">
    <property type="entry name" value="TRYPSIN_DOM"/>
    <property type="match status" value="1"/>
</dbReference>
<dbReference type="InterPro" id="IPR043504">
    <property type="entry name" value="Peptidase_S1_PA_chymotrypsin"/>
</dbReference>
<evidence type="ECO:0000256" key="2">
    <source>
        <dbReference type="ARBA" id="ARBA00022801"/>
    </source>
</evidence>
<feature type="transmembrane region" description="Helical" evidence="5">
    <location>
        <begin position="260"/>
        <end position="278"/>
    </location>
</feature>
<evidence type="ECO:0000259" key="6">
    <source>
        <dbReference type="PROSITE" id="PS50240"/>
    </source>
</evidence>
<evidence type="ECO:0000256" key="3">
    <source>
        <dbReference type="ARBA" id="ARBA00022825"/>
    </source>
</evidence>
<feature type="transmembrane region" description="Helical" evidence="5">
    <location>
        <begin position="20"/>
        <end position="38"/>
    </location>
</feature>
<dbReference type="PANTHER" id="PTHR24276:SF91">
    <property type="entry name" value="AT26814P-RELATED"/>
    <property type="match status" value="1"/>
</dbReference>
<keyword evidence="3" id="KW-0720">Serine protease</keyword>
<evidence type="ECO:0000313" key="8">
    <source>
        <dbReference type="Proteomes" id="UP000494040"/>
    </source>
</evidence>
<dbReference type="Proteomes" id="UP000494040">
    <property type="component" value="Unassembled WGS sequence"/>
</dbReference>